<sequence>MEAVKAVDFNPKFRDKVAELLKSYDFSNCLNCGMCTAGCPYTDLVESFDPRKFIRKVLLGMEEAAYADPYMWFCNMCEHCTVECPMNVNIAALVKSIRSMWDKDKIAGRLQELDKERTASDNLPSTGLVALVDVNKCAACLTCVRLCPVEAPQIHNGAAVIDPVLCKGCGICAGECPNKAITVLGYYELMLKNMDSLIAGWSI</sequence>
<dbReference type="InterPro" id="IPR017896">
    <property type="entry name" value="4Fe4S_Fe-S-bd"/>
</dbReference>
<dbReference type="PROSITE" id="PS00198">
    <property type="entry name" value="4FE4S_FER_1"/>
    <property type="match status" value="2"/>
</dbReference>
<dbReference type="Pfam" id="PF13534">
    <property type="entry name" value="Fer4_17"/>
    <property type="match status" value="1"/>
</dbReference>
<dbReference type="EMBL" id="LSRS01000005">
    <property type="protein sequence ID" value="KAF1084698.1"/>
    <property type="molecule type" value="Genomic_DNA"/>
</dbReference>
<dbReference type="Proteomes" id="UP000798488">
    <property type="component" value="Unassembled WGS sequence"/>
</dbReference>
<evidence type="ECO:0000259" key="4">
    <source>
        <dbReference type="PROSITE" id="PS51379"/>
    </source>
</evidence>
<evidence type="ECO:0000313" key="5">
    <source>
        <dbReference type="EMBL" id="KAF1084698.1"/>
    </source>
</evidence>
<evidence type="ECO:0000256" key="3">
    <source>
        <dbReference type="ARBA" id="ARBA00023014"/>
    </source>
</evidence>
<organism evidence="5 6">
    <name type="scientific">Sporotomaculum syntrophicum</name>
    <dbReference type="NCBI Taxonomy" id="182264"/>
    <lineage>
        <taxon>Bacteria</taxon>
        <taxon>Bacillati</taxon>
        <taxon>Bacillota</taxon>
        <taxon>Clostridia</taxon>
        <taxon>Eubacteriales</taxon>
        <taxon>Desulfallaceae</taxon>
        <taxon>Sporotomaculum</taxon>
    </lineage>
</organism>
<feature type="domain" description="4Fe-4S ferredoxin-type" evidence="4">
    <location>
        <begin position="157"/>
        <end position="186"/>
    </location>
</feature>
<dbReference type="AlphaFoldDB" id="A0A9D2WP04"/>
<keyword evidence="1" id="KW-0479">Metal-binding</keyword>
<reference evidence="5" key="1">
    <citation type="submission" date="2016-02" db="EMBL/GenBank/DDBJ databases">
        <title>Draft Genome Sequence of Sporotomaculum syntrophicum Strain FB, a Syntrophic Benzoate Degrader.</title>
        <authorList>
            <person name="Nobu M.K."/>
            <person name="Narihiro T."/>
            <person name="Qiu Y.-L."/>
            <person name="Ohashi A."/>
            <person name="Liu W.-T."/>
            <person name="Yuji S."/>
        </authorList>
    </citation>
    <scope>NUCLEOTIDE SEQUENCE</scope>
    <source>
        <strain evidence="5">FB</strain>
    </source>
</reference>
<dbReference type="PANTHER" id="PTHR43255">
    <property type="entry name" value="IRON-SULFUR-BINDING OXIDOREDUCTASE FADF-RELATED-RELATED"/>
    <property type="match status" value="1"/>
</dbReference>
<accession>A0A9D2WP04</accession>
<feature type="domain" description="4Fe-4S ferredoxin-type" evidence="4">
    <location>
        <begin position="20"/>
        <end position="51"/>
    </location>
</feature>
<dbReference type="Pfam" id="PF12800">
    <property type="entry name" value="Fer4_4"/>
    <property type="match status" value="1"/>
</dbReference>
<dbReference type="GO" id="GO:0051536">
    <property type="term" value="F:iron-sulfur cluster binding"/>
    <property type="evidence" value="ECO:0007669"/>
    <property type="project" value="UniProtKB-KW"/>
</dbReference>
<name>A0A9D2WP04_9FIRM</name>
<gene>
    <name evidence="5" type="ORF">SPSYN_02478</name>
</gene>
<keyword evidence="2" id="KW-0408">Iron</keyword>
<dbReference type="Gene3D" id="1.10.1060.10">
    <property type="entry name" value="Alpha-helical ferredoxin"/>
    <property type="match status" value="1"/>
</dbReference>
<evidence type="ECO:0000313" key="6">
    <source>
        <dbReference type="Proteomes" id="UP000798488"/>
    </source>
</evidence>
<protein>
    <submittedName>
        <fullName evidence="5">2-ketoisovalerate ferredoxin oxidoreductase subunit delta</fullName>
    </submittedName>
</protein>
<dbReference type="Pfam" id="PF00037">
    <property type="entry name" value="Fer4"/>
    <property type="match status" value="1"/>
</dbReference>
<dbReference type="InterPro" id="IPR009051">
    <property type="entry name" value="Helical_ferredxn"/>
</dbReference>
<dbReference type="InterPro" id="IPR017900">
    <property type="entry name" value="4Fe4S_Fe_S_CS"/>
</dbReference>
<dbReference type="GO" id="GO:0005886">
    <property type="term" value="C:plasma membrane"/>
    <property type="evidence" value="ECO:0007669"/>
    <property type="project" value="TreeGrafter"/>
</dbReference>
<evidence type="ECO:0000256" key="1">
    <source>
        <dbReference type="ARBA" id="ARBA00022723"/>
    </source>
</evidence>
<keyword evidence="6" id="KW-1185">Reference proteome</keyword>
<feature type="domain" description="4Fe-4S ferredoxin-type" evidence="4">
    <location>
        <begin position="128"/>
        <end position="156"/>
    </location>
</feature>
<dbReference type="InterPro" id="IPR051460">
    <property type="entry name" value="HdrC_iron-sulfur_subunit"/>
</dbReference>
<evidence type="ECO:0000256" key="2">
    <source>
        <dbReference type="ARBA" id="ARBA00023004"/>
    </source>
</evidence>
<dbReference type="PANTHER" id="PTHR43255:SF2">
    <property type="entry name" value="HETERODISULFIDE REDUCTASE RELATED PROTEIN"/>
    <property type="match status" value="1"/>
</dbReference>
<keyword evidence="3" id="KW-0411">Iron-sulfur</keyword>
<dbReference type="Gene3D" id="3.30.70.20">
    <property type="match status" value="1"/>
</dbReference>
<dbReference type="SUPFAM" id="SSF54862">
    <property type="entry name" value="4Fe-4S ferredoxins"/>
    <property type="match status" value="1"/>
</dbReference>
<dbReference type="GO" id="GO:0046872">
    <property type="term" value="F:metal ion binding"/>
    <property type="evidence" value="ECO:0007669"/>
    <property type="project" value="UniProtKB-KW"/>
</dbReference>
<comment type="caution">
    <text evidence="5">The sequence shown here is derived from an EMBL/GenBank/DDBJ whole genome shotgun (WGS) entry which is preliminary data.</text>
</comment>
<dbReference type="PROSITE" id="PS51379">
    <property type="entry name" value="4FE4S_FER_2"/>
    <property type="match status" value="3"/>
</dbReference>
<proteinExistence type="predicted"/>